<evidence type="ECO:0000313" key="9">
    <source>
        <dbReference type="Proteomes" id="UP000028607"/>
    </source>
</evidence>
<dbReference type="InterPro" id="IPR011577">
    <property type="entry name" value="Cyt_b561_bac/Ni-Hgenase"/>
</dbReference>
<sequence length="195" mass="21446">MAHQDTLHTDFPEPKAEQAQGAHRVWDPFVRIFHWSIVGLFGANALFTSPKHDLHHYIGYTVAGLVAARVLWGVIGTRHARFSDFPPSPSGALTQLSDMANGRRHAHIGHSPLGALMIYNLLATLLVIAGSGWLMTTDAYWGVAWPKEVHEAAVNWAEISVAAHVAAVVFESRRLRVNLARAMITGKKVFTGGRR</sequence>
<dbReference type="GO" id="GO:0005886">
    <property type="term" value="C:plasma membrane"/>
    <property type="evidence" value="ECO:0007669"/>
    <property type="project" value="UniProtKB-SubCell"/>
</dbReference>
<organism evidence="8 9">
    <name type="scientific">Thioclava atlantica</name>
    <dbReference type="NCBI Taxonomy" id="1317124"/>
    <lineage>
        <taxon>Bacteria</taxon>
        <taxon>Pseudomonadati</taxon>
        <taxon>Pseudomonadota</taxon>
        <taxon>Alphaproteobacteria</taxon>
        <taxon>Rhodobacterales</taxon>
        <taxon>Paracoccaceae</taxon>
        <taxon>Thioclava</taxon>
    </lineage>
</organism>
<dbReference type="PATRIC" id="fig|1317124.6.peg.1549"/>
<feature type="transmembrane region" description="Helical" evidence="6">
    <location>
        <begin position="113"/>
        <end position="133"/>
    </location>
</feature>
<dbReference type="GO" id="GO:0022904">
    <property type="term" value="P:respiratory electron transport chain"/>
    <property type="evidence" value="ECO:0007669"/>
    <property type="project" value="InterPro"/>
</dbReference>
<dbReference type="OrthoDB" id="196472at2"/>
<keyword evidence="2" id="KW-1003">Cell membrane</keyword>
<dbReference type="SUPFAM" id="SSF81342">
    <property type="entry name" value="Transmembrane di-heme cytochromes"/>
    <property type="match status" value="1"/>
</dbReference>
<evidence type="ECO:0000256" key="1">
    <source>
        <dbReference type="ARBA" id="ARBA00004651"/>
    </source>
</evidence>
<evidence type="ECO:0000256" key="3">
    <source>
        <dbReference type="ARBA" id="ARBA00022692"/>
    </source>
</evidence>
<accession>A0A085TX40</accession>
<keyword evidence="9" id="KW-1185">Reference proteome</keyword>
<protein>
    <submittedName>
        <fullName evidence="8">Cytochrome b</fullName>
    </submittedName>
</protein>
<dbReference type="PANTHER" id="PTHR30485">
    <property type="entry name" value="NI/FE-HYDROGENASE 1 B-TYPE CYTOCHROME SUBUNIT"/>
    <property type="match status" value="1"/>
</dbReference>
<keyword evidence="4 6" id="KW-1133">Transmembrane helix</keyword>
<dbReference type="STRING" id="1317124.DW2_07657"/>
<dbReference type="AlphaFoldDB" id="A0A085TX40"/>
<comment type="subcellular location">
    <subcellularLocation>
        <location evidence="1">Cell membrane</location>
        <topology evidence="1">Multi-pass membrane protein</topology>
    </subcellularLocation>
</comment>
<reference evidence="8 9" key="2">
    <citation type="journal article" date="2015" name="Antonie Van Leeuwenhoek">
        <title>Thioclava indica sp. nov., isolated from surface seawater of the Indian Ocean.</title>
        <authorList>
            <person name="Liu Y."/>
            <person name="Lai Q."/>
            <person name="Du J."/>
            <person name="Xu H."/>
            <person name="Jiang L."/>
            <person name="Shao Z."/>
        </authorList>
    </citation>
    <scope>NUCLEOTIDE SEQUENCE [LARGE SCALE GENOMIC DNA]</scope>
    <source>
        <strain evidence="8 9">13D2W-2</strain>
    </source>
</reference>
<dbReference type="EMBL" id="AQRC01000005">
    <property type="protein sequence ID" value="KFE35287.1"/>
    <property type="molecule type" value="Genomic_DNA"/>
</dbReference>
<evidence type="ECO:0000313" key="8">
    <source>
        <dbReference type="EMBL" id="KFE35287.1"/>
    </source>
</evidence>
<evidence type="ECO:0000256" key="5">
    <source>
        <dbReference type="ARBA" id="ARBA00023136"/>
    </source>
</evidence>
<name>A0A085TX40_9RHOB</name>
<dbReference type="PANTHER" id="PTHR30485:SF2">
    <property type="entry name" value="BLL0597 PROTEIN"/>
    <property type="match status" value="1"/>
</dbReference>
<dbReference type="eggNOG" id="COG3658">
    <property type="taxonomic scope" value="Bacteria"/>
</dbReference>
<keyword evidence="5 6" id="KW-0472">Membrane</keyword>
<dbReference type="GO" id="GO:0009055">
    <property type="term" value="F:electron transfer activity"/>
    <property type="evidence" value="ECO:0007669"/>
    <property type="project" value="InterPro"/>
</dbReference>
<dbReference type="InterPro" id="IPR051542">
    <property type="entry name" value="Hydrogenase_cytochrome"/>
</dbReference>
<dbReference type="Gene3D" id="1.20.950.20">
    <property type="entry name" value="Transmembrane di-heme cytochromes, Chain C"/>
    <property type="match status" value="1"/>
</dbReference>
<evidence type="ECO:0000256" key="2">
    <source>
        <dbReference type="ARBA" id="ARBA00022475"/>
    </source>
</evidence>
<dbReference type="GO" id="GO:0020037">
    <property type="term" value="F:heme binding"/>
    <property type="evidence" value="ECO:0007669"/>
    <property type="project" value="TreeGrafter"/>
</dbReference>
<dbReference type="Proteomes" id="UP000028607">
    <property type="component" value="Unassembled WGS sequence"/>
</dbReference>
<dbReference type="RefSeq" id="WP_081874901.1">
    <property type="nucleotide sequence ID" value="NZ_AQRC01000005.1"/>
</dbReference>
<feature type="transmembrane region" description="Helical" evidence="6">
    <location>
        <begin position="57"/>
        <end position="75"/>
    </location>
</feature>
<comment type="caution">
    <text evidence="8">The sequence shown here is derived from an EMBL/GenBank/DDBJ whole genome shotgun (WGS) entry which is preliminary data.</text>
</comment>
<evidence type="ECO:0000256" key="4">
    <source>
        <dbReference type="ARBA" id="ARBA00022989"/>
    </source>
</evidence>
<dbReference type="InterPro" id="IPR016174">
    <property type="entry name" value="Di-haem_cyt_TM"/>
</dbReference>
<feature type="domain" description="Cytochrome b561 bacterial/Ni-hydrogenase" evidence="7">
    <location>
        <begin position="25"/>
        <end position="186"/>
    </location>
</feature>
<keyword evidence="3 6" id="KW-0812">Transmembrane</keyword>
<gene>
    <name evidence="8" type="ORF">DW2_07657</name>
</gene>
<reference evidence="9" key="1">
    <citation type="submission" date="2013-04" db="EMBL/GenBank/DDBJ databases">
        <title>Thioclava sp. 13D2W-2 Genome Sequencing.</title>
        <authorList>
            <person name="Lai Q."/>
            <person name="Li G."/>
            <person name="Shao Z."/>
        </authorList>
    </citation>
    <scope>NUCLEOTIDE SEQUENCE [LARGE SCALE GENOMIC DNA]</scope>
    <source>
        <strain evidence="9">13D2W-2</strain>
    </source>
</reference>
<evidence type="ECO:0000256" key="6">
    <source>
        <dbReference type="SAM" id="Phobius"/>
    </source>
</evidence>
<proteinExistence type="predicted"/>
<evidence type="ECO:0000259" key="7">
    <source>
        <dbReference type="Pfam" id="PF01292"/>
    </source>
</evidence>
<dbReference type="Pfam" id="PF01292">
    <property type="entry name" value="Ni_hydr_CYTB"/>
    <property type="match status" value="1"/>
</dbReference>